<keyword evidence="3" id="KW-0479">Metal-binding</keyword>
<dbReference type="PROSITE" id="PS50102">
    <property type="entry name" value="RRM"/>
    <property type="match status" value="1"/>
</dbReference>
<dbReference type="Gene3D" id="3.30.70.330">
    <property type="match status" value="1"/>
</dbReference>
<dbReference type="InterPro" id="IPR012677">
    <property type="entry name" value="Nucleotide-bd_a/b_plait_sf"/>
</dbReference>
<comment type="subcellular location">
    <subcellularLocation>
        <location evidence="1">Nucleus</location>
    </subcellularLocation>
</comment>
<feature type="domain" description="RRM" evidence="11">
    <location>
        <begin position="127"/>
        <end position="213"/>
    </location>
</feature>
<name>A0A8R2B7Z7_ACYPI</name>
<evidence type="ECO:0000256" key="8">
    <source>
        <dbReference type="PROSITE-ProRule" id="PRU00176"/>
    </source>
</evidence>
<dbReference type="SUPFAM" id="SSF54928">
    <property type="entry name" value="RNA-binding domain, RBD"/>
    <property type="match status" value="1"/>
</dbReference>
<dbReference type="SMART" id="SM00360">
    <property type="entry name" value="RRM"/>
    <property type="match status" value="1"/>
</dbReference>
<dbReference type="GO" id="GO:0005634">
    <property type="term" value="C:nucleus"/>
    <property type="evidence" value="ECO:0007669"/>
    <property type="project" value="UniProtKB-SubCell"/>
</dbReference>
<keyword evidence="6 8" id="KW-0694">RNA-binding</keyword>
<evidence type="ECO:0000313" key="14">
    <source>
        <dbReference type="Proteomes" id="UP000007819"/>
    </source>
</evidence>
<feature type="domain" description="RanBP2-type" evidence="12">
    <location>
        <begin position="321"/>
        <end position="352"/>
    </location>
</feature>
<dbReference type="Proteomes" id="UP000007819">
    <property type="component" value="Chromosome A3"/>
</dbReference>
<protein>
    <recommendedName>
        <fullName evidence="15">RNA-binding protein cabeza</fullName>
    </recommendedName>
</protein>
<proteinExistence type="inferred from homology"/>
<evidence type="ECO:0000256" key="9">
    <source>
        <dbReference type="PROSITE-ProRule" id="PRU00322"/>
    </source>
</evidence>
<dbReference type="InterPro" id="IPR035979">
    <property type="entry name" value="RBD_domain_sf"/>
</dbReference>
<evidence type="ECO:0000256" key="2">
    <source>
        <dbReference type="ARBA" id="ARBA00008448"/>
    </source>
</evidence>
<evidence type="ECO:0000256" key="7">
    <source>
        <dbReference type="ARBA" id="ARBA00023242"/>
    </source>
</evidence>
<evidence type="ECO:0000259" key="11">
    <source>
        <dbReference type="PROSITE" id="PS50102"/>
    </source>
</evidence>
<accession>A0A8R2B7Z7</accession>
<keyword evidence="4 9" id="KW-0863">Zinc-finger</keyword>
<dbReference type="AlphaFoldDB" id="A0A8R2B7Z7"/>
<evidence type="ECO:0000313" key="13">
    <source>
        <dbReference type="EnsemblMetazoa" id="XP_008185691.1"/>
    </source>
</evidence>
<dbReference type="GO" id="GO:0003723">
    <property type="term" value="F:RNA binding"/>
    <property type="evidence" value="ECO:0007669"/>
    <property type="project" value="UniProtKB-UniRule"/>
</dbReference>
<dbReference type="InterPro" id="IPR036443">
    <property type="entry name" value="Znf_RanBP2_sf"/>
</dbReference>
<feature type="compositionally biased region" description="Basic and acidic residues" evidence="10">
    <location>
        <begin position="433"/>
        <end position="445"/>
    </location>
</feature>
<dbReference type="GO" id="GO:0008270">
    <property type="term" value="F:zinc ion binding"/>
    <property type="evidence" value="ECO:0007669"/>
    <property type="project" value="UniProtKB-KW"/>
</dbReference>
<keyword evidence="14" id="KW-1185">Reference proteome</keyword>
<evidence type="ECO:0000256" key="5">
    <source>
        <dbReference type="ARBA" id="ARBA00022833"/>
    </source>
</evidence>
<evidence type="ECO:0000256" key="3">
    <source>
        <dbReference type="ARBA" id="ARBA00022723"/>
    </source>
</evidence>
<evidence type="ECO:0008006" key="15">
    <source>
        <dbReference type="Google" id="ProtNLM"/>
    </source>
</evidence>
<evidence type="ECO:0000256" key="10">
    <source>
        <dbReference type="SAM" id="MobiDB-lite"/>
    </source>
</evidence>
<sequence length="445" mass="45567">MVFLPRDHQVINNLAHPSHNKLNNHKVDTQVAVDGTNLHHRQQRQVKEADTLLMNNLHPVLDSREVNKDHLMDQAVGMVMVVHHQVVDMADLAVLEVVDKIVAAAVEDTSSGGPPNDRSGDFIVQEDTIFVSGMSTTTSEADIEQHFGSIGIIKTDKKTGKPKIWMYNDKASGRPKGEATVTYDDAHSANSAISWFNGKSFNGSTINVQLATKRDNWQGGRGGGMTGGSTRGSSGRGGGGRGGYGGGGGYQMDDPVSDDPSEGGGGFYGGPRGGRGGGSRGRGGGRDDRGPPPDRRRDDRMSSGGGRGGGRGGGGNDSGGRDGDWKCSNPTCANTNFSWRQNCNRCNEPRPEGFGDSGGRRGGGMGGGRGGPPMRGGRGGGMGGGRGGPSMGGSRGGLGGGGGGGRGGFGGGGGRGGPGGRGGGGGGRGGGPMRDDRRGDRNRPY</sequence>
<evidence type="ECO:0000259" key="12">
    <source>
        <dbReference type="PROSITE" id="PS50199"/>
    </source>
</evidence>
<comment type="similarity">
    <text evidence="2">Belongs to the RRM TET family.</text>
</comment>
<evidence type="ECO:0000256" key="6">
    <source>
        <dbReference type="ARBA" id="ARBA00022884"/>
    </source>
</evidence>
<feature type="compositionally biased region" description="Gly residues" evidence="10">
    <location>
        <begin position="355"/>
        <end position="432"/>
    </location>
</feature>
<dbReference type="PRINTS" id="PR01228">
    <property type="entry name" value="EGGSHELL"/>
</dbReference>
<dbReference type="GO" id="GO:0006355">
    <property type="term" value="P:regulation of DNA-templated transcription"/>
    <property type="evidence" value="ECO:0007669"/>
    <property type="project" value="InterPro"/>
</dbReference>
<feature type="compositionally biased region" description="Basic and acidic residues" evidence="10">
    <location>
        <begin position="284"/>
        <end position="301"/>
    </location>
</feature>
<dbReference type="EnsemblMetazoa" id="XM_008187469.2">
    <property type="protein sequence ID" value="XP_008185691.1"/>
    <property type="gene ID" value="LOC100168603"/>
</dbReference>
<dbReference type="PANTHER" id="PTHR23238">
    <property type="entry name" value="RNA BINDING PROTEIN"/>
    <property type="match status" value="1"/>
</dbReference>
<keyword evidence="5" id="KW-0862">Zinc</keyword>
<feature type="compositionally biased region" description="Gly residues" evidence="10">
    <location>
        <begin position="219"/>
        <end position="250"/>
    </location>
</feature>
<dbReference type="GeneID" id="100168603"/>
<dbReference type="InterPro" id="IPR000504">
    <property type="entry name" value="RRM_dom"/>
</dbReference>
<dbReference type="PROSITE" id="PS50199">
    <property type="entry name" value="ZF_RANBP2_2"/>
    <property type="match status" value="1"/>
</dbReference>
<feature type="compositionally biased region" description="Gly residues" evidence="10">
    <location>
        <begin position="303"/>
        <end position="318"/>
    </location>
</feature>
<dbReference type="SUPFAM" id="SSF90209">
    <property type="entry name" value="Ran binding protein zinc finger-like"/>
    <property type="match status" value="1"/>
</dbReference>
<dbReference type="Gene3D" id="4.10.1060.10">
    <property type="entry name" value="Zinc finger, RanBP2-type"/>
    <property type="match status" value="1"/>
</dbReference>
<organism evidence="13 14">
    <name type="scientific">Acyrthosiphon pisum</name>
    <name type="common">Pea aphid</name>
    <dbReference type="NCBI Taxonomy" id="7029"/>
    <lineage>
        <taxon>Eukaryota</taxon>
        <taxon>Metazoa</taxon>
        <taxon>Ecdysozoa</taxon>
        <taxon>Arthropoda</taxon>
        <taxon>Hexapoda</taxon>
        <taxon>Insecta</taxon>
        <taxon>Pterygota</taxon>
        <taxon>Neoptera</taxon>
        <taxon>Paraneoptera</taxon>
        <taxon>Hemiptera</taxon>
        <taxon>Sternorrhyncha</taxon>
        <taxon>Aphidomorpha</taxon>
        <taxon>Aphidoidea</taxon>
        <taxon>Aphididae</taxon>
        <taxon>Macrosiphini</taxon>
        <taxon>Acyrthosiphon</taxon>
    </lineage>
</organism>
<feature type="compositionally biased region" description="Gly residues" evidence="10">
    <location>
        <begin position="262"/>
        <end position="282"/>
    </location>
</feature>
<feature type="compositionally biased region" description="Polar residues" evidence="10">
    <location>
        <begin position="328"/>
        <end position="345"/>
    </location>
</feature>
<evidence type="ECO:0000256" key="4">
    <source>
        <dbReference type="ARBA" id="ARBA00022771"/>
    </source>
</evidence>
<dbReference type="PROSITE" id="PS01358">
    <property type="entry name" value="ZF_RANBP2_1"/>
    <property type="match status" value="1"/>
</dbReference>
<dbReference type="OrthoDB" id="76445at2759"/>
<dbReference type="InterPro" id="IPR001876">
    <property type="entry name" value="Znf_RanBP2"/>
</dbReference>
<dbReference type="RefSeq" id="XP_008185691.1">
    <property type="nucleotide sequence ID" value="XM_008187469.2"/>
</dbReference>
<reference evidence="13" key="2">
    <citation type="submission" date="2022-06" db="UniProtKB">
        <authorList>
            <consortium name="EnsemblMetazoa"/>
        </authorList>
    </citation>
    <scope>IDENTIFICATION</scope>
</reference>
<reference evidence="14" key="1">
    <citation type="submission" date="2010-06" db="EMBL/GenBank/DDBJ databases">
        <authorList>
            <person name="Jiang H."/>
            <person name="Abraham K."/>
            <person name="Ali S."/>
            <person name="Alsbrooks S.L."/>
            <person name="Anim B.N."/>
            <person name="Anosike U.S."/>
            <person name="Attaway T."/>
            <person name="Bandaranaike D.P."/>
            <person name="Battles P.K."/>
            <person name="Bell S.N."/>
            <person name="Bell A.V."/>
            <person name="Beltran B."/>
            <person name="Bickham C."/>
            <person name="Bustamante Y."/>
            <person name="Caleb T."/>
            <person name="Canada A."/>
            <person name="Cardenas V."/>
            <person name="Carter K."/>
            <person name="Chacko J."/>
            <person name="Chandrabose M.N."/>
            <person name="Chavez D."/>
            <person name="Chavez A."/>
            <person name="Chen L."/>
            <person name="Chu H.-S."/>
            <person name="Claassen K.J."/>
            <person name="Cockrell R."/>
            <person name="Collins M."/>
            <person name="Cooper J.A."/>
            <person name="Cree A."/>
            <person name="Curry S.M."/>
            <person name="Da Y."/>
            <person name="Dao M.D."/>
            <person name="Das B."/>
            <person name="Davila M.-L."/>
            <person name="Davy-Carroll L."/>
            <person name="Denson S."/>
            <person name="Dinh H."/>
            <person name="Ebong V.E."/>
            <person name="Edwards J.R."/>
            <person name="Egan A."/>
            <person name="El-Daye J."/>
            <person name="Escobedo L."/>
            <person name="Fernandez S."/>
            <person name="Fernando P.R."/>
            <person name="Flagg N."/>
            <person name="Forbes L.D."/>
            <person name="Fowler R.G."/>
            <person name="Fu Q."/>
            <person name="Gabisi R.A."/>
            <person name="Ganer J."/>
            <person name="Garbino Pronczuk A."/>
            <person name="Garcia R.M."/>
            <person name="Garner T."/>
            <person name="Garrett T.E."/>
            <person name="Gonzalez D.A."/>
            <person name="Hamid H."/>
            <person name="Hawkins E.S."/>
            <person name="Hirani K."/>
            <person name="Hogues M.E."/>
            <person name="Hollins B."/>
            <person name="Hsiao C.-H."/>
            <person name="Jabil R."/>
            <person name="James M.L."/>
            <person name="Jhangiani S.N."/>
            <person name="Johnson B."/>
            <person name="Johnson Q."/>
            <person name="Joshi V."/>
            <person name="Kalu J.B."/>
            <person name="Kam C."/>
            <person name="Kashfia A."/>
            <person name="Keebler J."/>
            <person name="Kisamo H."/>
            <person name="Kovar C.L."/>
            <person name="Lago L.A."/>
            <person name="Lai C.-Y."/>
            <person name="Laidlaw J."/>
            <person name="Lara F."/>
            <person name="Le T.-K."/>
            <person name="Lee S.L."/>
            <person name="Legall F.H."/>
            <person name="Lemon S.J."/>
            <person name="Lewis L.R."/>
            <person name="Li B."/>
            <person name="Liu Y."/>
            <person name="Liu Y.-S."/>
            <person name="Lopez J."/>
            <person name="Lozado R.J."/>
            <person name="Lu J."/>
            <person name="Madu R.C."/>
            <person name="Maheshwari M."/>
            <person name="Maheshwari R."/>
            <person name="Malloy K."/>
            <person name="Martinez E."/>
            <person name="Mathew T."/>
            <person name="Mercado I.C."/>
            <person name="Mercado C."/>
            <person name="Meyer B."/>
            <person name="Montgomery K."/>
            <person name="Morgan M.B."/>
            <person name="Munidasa M."/>
            <person name="Nazareth L.V."/>
            <person name="Nelson J."/>
            <person name="Ng B.M."/>
            <person name="Nguyen N.B."/>
            <person name="Nguyen P.Q."/>
            <person name="Nguyen T."/>
            <person name="Obregon M."/>
            <person name="Okwuonu G.O."/>
            <person name="Onwere C.G."/>
            <person name="Orozco G."/>
            <person name="Parra A."/>
            <person name="Patel S."/>
            <person name="Patil S."/>
            <person name="Perez A."/>
            <person name="Perez Y."/>
            <person name="Pham C."/>
            <person name="Primus E.L."/>
            <person name="Pu L.-L."/>
            <person name="Puazo M."/>
            <person name="Qin X."/>
            <person name="Quiroz J.B."/>
            <person name="Reese J."/>
            <person name="Richards S."/>
            <person name="Rives C.M."/>
            <person name="Robberts R."/>
            <person name="Ruiz S.J."/>
            <person name="Ruiz M.J."/>
            <person name="Santibanez J."/>
            <person name="Schneider B.W."/>
            <person name="Sisson I."/>
            <person name="Smith M."/>
            <person name="Sodergren E."/>
            <person name="Song X.-Z."/>
            <person name="Song B.B."/>
            <person name="Summersgill H."/>
            <person name="Thelus R."/>
            <person name="Thornton R.D."/>
            <person name="Trejos Z.Y."/>
            <person name="Usmani K."/>
            <person name="Vattathil S."/>
            <person name="Villasana D."/>
            <person name="Walker D.L."/>
            <person name="Wang S."/>
            <person name="Wang K."/>
            <person name="White C.S."/>
            <person name="Williams A.C."/>
            <person name="Williamson J."/>
            <person name="Wilson K."/>
            <person name="Woghiren I.O."/>
            <person name="Woodworth J.R."/>
            <person name="Worley K.C."/>
            <person name="Wright R.A."/>
            <person name="Wu W."/>
            <person name="Young L."/>
            <person name="Zhang L."/>
            <person name="Zhang J."/>
            <person name="Zhu Y."/>
            <person name="Muzny D.M."/>
            <person name="Weinstock G."/>
            <person name="Gibbs R.A."/>
        </authorList>
    </citation>
    <scope>NUCLEOTIDE SEQUENCE [LARGE SCALE GENOMIC DNA]</scope>
    <source>
        <strain evidence="14">LSR1</strain>
    </source>
</reference>
<feature type="region of interest" description="Disordered" evidence="10">
    <location>
        <begin position="212"/>
        <end position="445"/>
    </location>
</feature>
<evidence type="ECO:0000256" key="1">
    <source>
        <dbReference type="ARBA" id="ARBA00004123"/>
    </source>
</evidence>
<dbReference type="Pfam" id="PF00076">
    <property type="entry name" value="RRM_1"/>
    <property type="match status" value="1"/>
</dbReference>
<dbReference type="InterPro" id="IPR034870">
    <property type="entry name" value="TET_fam"/>
</dbReference>
<dbReference type="CDD" id="cd12534">
    <property type="entry name" value="RRM_SARFH"/>
    <property type="match status" value="1"/>
</dbReference>
<keyword evidence="7" id="KW-0539">Nucleus</keyword>